<reference evidence="3 4" key="1">
    <citation type="submission" date="2017-04" db="EMBL/GenBank/DDBJ databases">
        <title>Draft genome sequence of Tuber borchii Vittad., a whitish edible truffle.</title>
        <authorList>
            <consortium name="DOE Joint Genome Institute"/>
            <person name="Murat C."/>
            <person name="Kuo A."/>
            <person name="Barry K.W."/>
            <person name="Clum A."/>
            <person name="Dockter R.B."/>
            <person name="Fauchery L."/>
            <person name="Iotti M."/>
            <person name="Kohler A."/>
            <person name="Labutti K."/>
            <person name="Lindquist E.A."/>
            <person name="Lipzen A."/>
            <person name="Ohm R.A."/>
            <person name="Wang M."/>
            <person name="Grigoriev I.V."/>
            <person name="Zambonelli A."/>
            <person name="Martin F.M."/>
        </authorList>
    </citation>
    <scope>NUCLEOTIDE SEQUENCE [LARGE SCALE GENOMIC DNA]</scope>
    <source>
        <strain evidence="3 4">Tbo3840</strain>
    </source>
</reference>
<protein>
    <recommendedName>
        <fullName evidence="2">DUF6536 domain-containing protein</fullName>
    </recommendedName>
</protein>
<feature type="domain" description="DUF6536" evidence="2">
    <location>
        <begin position="63"/>
        <end position="214"/>
    </location>
</feature>
<feature type="transmembrane region" description="Helical" evidence="1">
    <location>
        <begin position="544"/>
        <end position="567"/>
    </location>
</feature>
<feature type="transmembrane region" description="Helical" evidence="1">
    <location>
        <begin position="385"/>
        <end position="409"/>
    </location>
</feature>
<dbReference type="OrthoDB" id="4507199at2759"/>
<dbReference type="PANTHER" id="PTHR35395">
    <property type="entry name" value="DUF6536 DOMAIN-CONTAINING PROTEIN"/>
    <property type="match status" value="1"/>
</dbReference>
<sequence length="740" mass="82536">MSNLRKNLRKWTALLLGDYRFEKRGGNGGGSSPIELLTPDSEFTRIPPNSFSSVWKPVWYTGWHTGVLACATSVVVVLLINVSITIYVATNPEYKMEGGIGTLYSGSCDKSKTISLWLHLGINALSTLLLSGSNYTQQCLSAPTRSEIDGAHARKQWMDIGVPSIRNLSRIKAERALLWVAIGFTSIPLHLLYNSAVYTTLAANEFFVLLVTDNHFGPGAYTEGPVSQILWSRRTLLHNVADMREYDKIGYPTDSHDAQLFKSVLEEGNTNAQSYEDLTPSQCTDLYNMDFVSGRRNLFLISNVSSDAMYKSTFIDSWTAHREVVLPSRWMCPKILHHPSKCNPNEVPPRVASGLPWLINIVPWEEAEITGCKSEKVVEKCKVQFSLGIMIAVICCNLVKACCMVMAVVRSREPTLVTLGDAIDSFLRIPDPTTMGICFADRQYIEKEWRRGWRAGPRPWKRKGARRWWTSVSKRRWIICNFFCSTAIIIAGVLLVLGIVQDREFLSTDIKSLGFGQVNSVSLVTMHFRNTTQAILLANLPQTIISLLYLIYNSLFTCMLVSHEWSLFSHHHRALRVTSPRPGQRSTYWLQIPYTYAIPLMTLSALLHWLTSQSIFLARVDIWDPFGREVTRKISTVGYSCIGIIFAISLGILALLTAAGMGCKPFAGEITTVGSCSAAISAACHAWGADSGGIVRKKIRWGDVEIVPNLRVRHLTFSSEVGVRKPSFGEVYAGVGRGNE</sequence>
<evidence type="ECO:0000313" key="4">
    <source>
        <dbReference type="Proteomes" id="UP000244722"/>
    </source>
</evidence>
<dbReference type="AlphaFoldDB" id="A0A2T6ZVU4"/>
<evidence type="ECO:0000256" key="1">
    <source>
        <dbReference type="SAM" id="Phobius"/>
    </source>
</evidence>
<comment type="caution">
    <text evidence="3">The sequence shown here is derived from an EMBL/GenBank/DDBJ whole genome shotgun (WGS) entry which is preliminary data.</text>
</comment>
<keyword evidence="1" id="KW-1133">Transmembrane helix</keyword>
<feature type="transmembrane region" description="Helical" evidence="1">
    <location>
        <begin position="176"/>
        <end position="193"/>
    </location>
</feature>
<dbReference type="EMBL" id="NESQ01000087">
    <property type="protein sequence ID" value="PUU79609.1"/>
    <property type="molecule type" value="Genomic_DNA"/>
</dbReference>
<keyword evidence="1" id="KW-0812">Transmembrane</keyword>
<name>A0A2T6ZVU4_TUBBO</name>
<accession>A0A2T6ZVU4</accession>
<dbReference type="Pfam" id="PF20163">
    <property type="entry name" value="DUF6536"/>
    <property type="match status" value="1"/>
</dbReference>
<dbReference type="PANTHER" id="PTHR35395:SF1">
    <property type="entry name" value="DUF6536 DOMAIN-CONTAINING PROTEIN"/>
    <property type="match status" value="1"/>
</dbReference>
<organism evidence="3 4">
    <name type="scientific">Tuber borchii</name>
    <name type="common">White truffle</name>
    <dbReference type="NCBI Taxonomy" id="42251"/>
    <lineage>
        <taxon>Eukaryota</taxon>
        <taxon>Fungi</taxon>
        <taxon>Dikarya</taxon>
        <taxon>Ascomycota</taxon>
        <taxon>Pezizomycotina</taxon>
        <taxon>Pezizomycetes</taxon>
        <taxon>Pezizales</taxon>
        <taxon>Tuberaceae</taxon>
        <taxon>Tuber</taxon>
    </lineage>
</organism>
<evidence type="ECO:0000259" key="2">
    <source>
        <dbReference type="Pfam" id="PF20163"/>
    </source>
</evidence>
<keyword evidence="4" id="KW-1185">Reference proteome</keyword>
<proteinExistence type="predicted"/>
<feature type="transmembrane region" description="Helical" evidence="1">
    <location>
        <begin position="637"/>
        <end position="656"/>
    </location>
</feature>
<evidence type="ECO:0000313" key="3">
    <source>
        <dbReference type="EMBL" id="PUU79609.1"/>
    </source>
</evidence>
<dbReference type="STRING" id="42251.A0A2T6ZVU4"/>
<gene>
    <name evidence="3" type="ORF">B9Z19DRAFT_1175716</name>
</gene>
<dbReference type="Proteomes" id="UP000244722">
    <property type="component" value="Unassembled WGS sequence"/>
</dbReference>
<dbReference type="InterPro" id="IPR046623">
    <property type="entry name" value="DUF6536"/>
</dbReference>
<feature type="transmembrane region" description="Helical" evidence="1">
    <location>
        <begin position="477"/>
        <end position="500"/>
    </location>
</feature>
<feature type="transmembrane region" description="Helical" evidence="1">
    <location>
        <begin position="63"/>
        <end position="89"/>
    </location>
</feature>
<keyword evidence="1" id="KW-0472">Membrane</keyword>